<dbReference type="STRING" id="4536.A0A0E0FF87"/>
<proteinExistence type="predicted"/>
<protein>
    <submittedName>
        <fullName evidence="1">Uncharacterized protein</fullName>
    </submittedName>
</protein>
<accession>A0A0E0FF87</accession>
<sequence length="108" mass="12240">MARTKTTMPQVALQLKDLVVDSISAVLTAPICSFLAPTLRELGIKDDVDRVSSFSDEQEWALELLVSLKKLSFDGLWVLQSLPEGSALEEESKRFREEKQRYYSESDD</sequence>
<name>A0A0E0FF87_ORYNI</name>
<organism evidence="1">
    <name type="scientific">Oryza nivara</name>
    <name type="common">Indian wild rice</name>
    <name type="synonym">Oryza sativa f. spontanea</name>
    <dbReference type="NCBI Taxonomy" id="4536"/>
    <lineage>
        <taxon>Eukaryota</taxon>
        <taxon>Viridiplantae</taxon>
        <taxon>Streptophyta</taxon>
        <taxon>Embryophyta</taxon>
        <taxon>Tracheophyta</taxon>
        <taxon>Spermatophyta</taxon>
        <taxon>Magnoliopsida</taxon>
        <taxon>Liliopsida</taxon>
        <taxon>Poales</taxon>
        <taxon>Poaceae</taxon>
        <taxon>BOP clade</taxon>
        <taxon>Oryzoideae</taxon>
        <taxon>Oryzeae</taxon>
        <taxon>Oryzinae</taxon>
        <taxon>Oryza</taxon>
    </lineage>
</organism>
<evidence type="ECO:0000313" key="1">
    <source>
        <dbReference type="EnsemblPlants" id="ONIVA01G00930.1"/>
    </source>
</evidence>
<dbReference type="Gramene" id="ONIVA01G00930.1">
    <property type="protein sequence ID" value="ONIVA01G00930.1"/>
    <property type="gene ID" value="ONIVA01G00930"/>
</dbReference>
<dbReference type="Proteomes" id="UP000006591">
    <property type="component" value="Chromosome 1"/>
</dbReference>
<dbReference type="EnsemblPlants" id="ONIVA01G00930.1">
    <property type="protein sequence ID" value="ONIVA01G00930.1"/>
    <property type="gene ID" value="ONIVA01G00930"/>
</dbReference>
<dbReference type="HOGENOM" id="CLU_2201205_0_0_1"/>
<reference evidence="1" key="1">
    <citation type="submission" date="2015-04" db="UniProtKB">
        <authorList>
            <consortium name="EnsemblPlants"/>
        </authorList>
    </citation>
    <scope>IDENTIFICATION</scope>
    <source>
        <strain evidence="1">SL10</strain>
    </source>
</reference>
<keyword evidence="2" id="KW-1185">Reference proteome</keyword>
<reference evidence="1" key="2">
    <citation type="submission" date="2018-04" db="EMBL/GenBank/DDBJ databases">
        <title>OnivRS2 (Oryza nivara Reference Sequence Version 2).</title>
        <authorList>
            <person name="Zhang J."/>
            <person name="Kudrna D."/>
            <person name="Lee S."/>
            <person name="Talag J."/>
            <person name="Rajasekar S."/>
            <person name="Welchert J."/>
            <person name="Hsing Y.-I."/>
            <person name="Wing R.A."/>
        </authorList>
    </citation>
    <scope>NUCLEOTIDE SEQUENCE [LARGE SCALE GENOMIC DNA]</scope>
</reference>
<dbReference type="AlphaFoldDB" id="A0A0E0FF87"/>
<evidence type="ECO:0000313" key="2">
    <source>
        <dbReference type="Proteomes" id="UP000006591"/>
    </source>
</evidence>